<dbReference type="NCBIfam" id="TIGR03889">
    <property type="entry name" value="nitrile_acc"/>
    <property type="match status" value="1"/>
</dbReference>
<sequence>MTVCPPPIRPDVVFEQPWHAQLFATTVALNEAGRFSWVEWTEVFSSTLRRYGVARELDGSEDYFLAWLETLETLLISSGAAERSELDALFEAWRAAFLSTPHGRPVRLSRE</sequence>
<dbReference type="InterPro" id="IPR008990">
    <property type="entry name" value="Elect_transpt_acc-like_dom_sf"/>
</dbReference>
<accession>A0A1M4XZF2</accession>
<reference evidence="2 3" key="1">
    <citation type="submission" date="2016-11" db="EMBL/GenBank/DDBJ databases">
        <authorList>
            <person name="Varghese N."/>
            <person name="Submissions S."/>
        </authorList>
    </citation>
    <scope>NUCLEOTIDE SEQUENCE [LARGE SCALE GENOMIC DNA]</scope>
    <source>
        <strain evidence="2 3">DSM 29341</strain>
    </source>
</reference>
<dbReference type="OrthoDB" id="9811616at2"/>
<dbReference type="Pfam" id="PF21006">
    <property type="entry name" value="NHase_beta_N"/>
    <property type="match status" value="1"/>
</dbReference>
<keyword evidence="3" id="KW-1185">Reference proteome</keyword>
<evidence type="ECO:0000313" key="2">
    <source>
        <dbReference type="EMBL" id="SHE98820.1"/>
    </source>
</evidence>
<proteinExistence type="predicted"/>
<protein>
    <submittedName>
        <fullName evidence="2">Nitrile hydratase accessory protein</fullName>
    </submittedName>
</protein>
<dbReference type="Gene3D" id="1.10.472.20">
    <property type="entry name" value="Nitrile hydratase, beta subunit"/>
    <property type="match status" value="1"/>
</dbReference>
<dbReference type="InterPro" id="IPR049054">
    <property type="entry name" value="CN_hydtase_beta-like_N"/>
</dbReference>
<organism evidence="2 3">
    <name type="scientific">Ruegeria intermedia</name>
    <dbReference type="NCBI Taxonomy" id="996115"/>
    <lineage>
        <taxon>Bacteria</taxon>
        <taxon>Pseudomonadati</taxon>
        <taxon>Pseudomonadota</taxon>
        <taxon>Alphaproteobacteria</taxon>
        <taxon>Rhodobacterales</taxon>
        <taxon>Roseobacteraceae</taxon>
        <taxon>Ruegeria</taxon>
    </lineage>
</organism>
<dbReference type="RefSeq" id="WP_149776078.1">
    <property type="nucleotide sequence ID" value="NZ_FQVK01000013.1"/>
</dbReference>
<evidence type="ECO:0000259" key="1">
    <source>
        <dbReference type="Pfam" id="PF21006"/>
    </source>
</evidence>
<evidence type="ECO:0000313" key="3">
    <source>
        <dbReference type="Proteomes" id="UP000325134"/>
    </source>
</evidence>
<dbReference type="InterPro" id="IPR023808">
    <property type="entry name" value="Nitrile_Hydratase_acc_put"/>
</dbReference>
<dbReference type="EMBL" id="FQVK01000013">
    <property type="protein sequence ID" value="SHE98820.1"/>
    <property type="molecule type" value="Genomic_DNA"/>
</dbReference>
<dbReference type="InterPro" id="IPR042262">
    <property type="entry name" value="CN_hydtase_beta_C"/>
</dbReference>
<dbReference type="SUPFAM" id="SSF50090">
    <property type="entry name" value="Electron transport accessory proteins"/>
    <property type="match status" value="1"/>
</dbReference>
<feature type="domain" description="Nitrile hydratase beta subunit-like N-terminal" evidence="1">
    <location>
        <begin position="11"/>
        <end position="91"/>
    </location>
</feature>
<dbReference type="AlphaFoldDB" id="A0A1M4XZF2"/>
<name>A0A1M4XZF2_9RHOB</name>
<gene>
    <name evidence="2" type="ORF">SAMN05444279_11371</name>
</gene>
<dbReference type="Proteomes" id="UP000325134">
    <property type="component" value="Unassembled WGS sequence"/>
</dbReference>